<keyword evidence="2" id="KW-1185">Reference proteome</keyword>
<evidence type="ECO:0000313" key="2">
    <source>
        <dbReference type="Proteomes" id="UP000076154"/>
    </source>
</evidence>
<proteinExistence type="predicted"/>
<dbReference type="EMBL" id="LUEZ02000055">
    <property type="protein sequence ID" value="RDB21430.1"/>
    <property type="molecule type" value="Genomic_DNA"/>
</dbReference>
<accession>A0A369JJQ2</accession>
<organism evidence="1 2">
    <name type="scientific">Hypsizygus marmoreus</name>
    <name type="common">White beech mushroom</name>
    <name type="synonym">Agaricus marmoreus</name>
    <dbReference type="NCBI Taxonomy" id="39966"/>
    <lineage>
        <taxon>Eukaryota</taxon>
        <taxon>Fungi</taxon>
        <taxon>Dikarya</taxon>
        <taxon>Basidiomycota</taxon>
        <taxon>Agaricomycotina</taxon>
        <taxon>Agaricomycetes</taxon>
        <taxon>Agaricomycetidae</taxon>
        <taxon>Agaricales</taxon>
        <taxon>Tricholomatineae</taxon>
        <taxon>Lyophyllaceae</taxon>
        <taxon>Hypsizygus</taxon>
    </lineage>
</organism>
<evidence type="ECO:0000313" key="1">
    <source>
        <dbReference type="EMBL" id="RDB21430.1"/>
    </source>
</evidence>
<reference evidence="1" key="1">
    <citation type="submission" date="2018-04" db="EMBL/GenBank/DDBJ databases">
        <title>Whole genome sequencing of Hypsizygus marmoreus.</title>
        <authorList>
            <person name="Choi I.-G."/>
            <person name="Min B."/>
            <person name="Kim J.-G."/>
            <person name="Kim S."/>
            <person name="Oh Y.-L."/>
            <person name="Kong W.-S."/>
            <person name="Park H."/>
            <person name="Jeong J."/>
            <person name="Song E.-S."/>
        </authorList>
    </citation>
    <scope>NUCLEOTIDE SEQUENCE [LARGE SCALE GENOMIC DNA]</scope>
    <source>
        <strain evidence="1">51987-8</strain>
    </source>
</reference>
<dbReference type="AlphaFoldDB" id="A0A369JJQ2"/>
<dbReference type="InParanoid" id="A0A369JJQ2"/>
<dbReference type="Proteomes" id="UP000076154">
    <property type="component" value="Unassembled WGS sequence"/>
</dbReference>
<gene>
    <name evidence="1" type="ORF">Hypma_011874</name>
</gene>
<comment type="caution">
    <text evidence="1">The sequence shown here is derived from an EMBL/GenBank/DDBJ whole genome shotgun (WGS) entry which is preliminary data.</text>
</comment>
<protein>
    <submittedName>
        <fullName evidence="1">Uncharacterized protein</fullName>
    </submittedName>
</protein>
<sequence length="148" mass="16919">MLLYALHGLVKYNPRLKSFPLQPTPDTNIPYSLSFFHIPPRFLLRPQKCFQRINHPPRWHAQRSIRVIIRQCYTPPHLAIHNNAYPARMPEYLCAARDVDESADHGFAAFVDVGVGAVAFGYAVLEECVVVDEVAPDFWDGHVYLEMG</sequence>
<name>A0A369JJQ2_HYPMA</name>